<dbReference type="InterPro" id="IPR011705">
    <property type="entry name" value="BACK"/>
</dbReference>
<dbReference type="GO" id="GO:0022008">
    <property type="term" value="P:neurogenesis"/>
    <property type="evidence" value="ECO:0007669"/>
    <property type="project" value="TreeGrafter"/>
</dbReference>
<comment type="pathway">
    <text evidence="2">Protein modification; protein ubiquitination.</text>
</comment>
<dbReference type="SMART" id="SM00875">
    <property type="entry name" value="BACK"/>
    <property type="match status" value="1"/>
</dbReference>
<dbReference type="Pfam" id="PF07707">
    <property type="entry name" value="BACK"/>
    <property type="match status" value="1"/>
</dbReference>
<keyword evidence="8" id="KW-1185">Reference proteome</keyword>
<dbReference type="PROSITE" id="PS50097">
    <property type="entry name" value="BTB"/>
    <property type="match status" value="1"/>
</dbReference>
<organism evidence="7 8">
    <name type="scientific">Hypsibius exemplaris</name>
    <name type="common">Freshwater tardigrade</name>
    <dbReference type="NCBI Taxonomy" id="2072580"/>
    <lineage>
        <taxon>Eukaryota</taxon>
        <taxon>Metazoa</taxon>
        <taxon>Ecdysozoa</taxon>
        <taxon>Tardigrada</taxon>
        <taxon>Eutardigrada</taxon>
        <taxon>Parachela</taxon>
        <taxon>Hypsibioidea</taxon>
        <taxon>Hypsibiidae</taxon>
        <taxon>Hypsibius</taxon>
    </lineage>
</organism>
<dbReference type="InterPro" id="IPR012983">
    <property type="entry name" value="PHR"/>
</dbReference>
<keyword evidence="3" id="KW-0963">Cytoplasm</keyword>
<dbReference type="InterPro" id="IPR011333">
    <property type="entry name" value="SKP1/BTB/POZ_sf"/>
</dbReference>
<evidence type="ECO:0000259" key="6">
    <source>
        <dbReference type="PROSITE" id="PS50097"/>
    </source>
</evidence>
<dbReference type="GO" id="GO:0000932">
    <property type="term" value="C:P-body"/>
    <property type="evidence" value="ECO:0007669"/>
    <property type="project" value="TreeGrafter"/>
</dbReference>
<evidence type="ECO:0000256" key="4">
    <source>
        <dbReference type="ARBA" id="ARBA00022786"/>
    </source>
</evidence>
<dbReference type="Gene3D" id="2.60.120.820">
    <property type="entry name" value="PHR domain"/>
    <property type="match status" value="1"/>
</dbReference>
<dbReference type="GO" id="GO:0005829">
    <property type="term" value="C:cytosol"/>
    <property type="evidence" value="ECO:0007669"/>
    <property type="project" value="TreeGrafter"/>
</dbReference>
<dbReference type="OrthoDB" id="636773at2759"/>
<protein>
    <submittedName>
        <fullName evidence="7">BTB/POZ domain-containing protein 2</fullName>
    </submittedName>
</protein>
<accession>A0A1W0XFL4</accession>
<dbReference type="InterPro" id="IPR000210">
    <property type="entry name" value="BTB/POZ_dom"/>
</dbReference>
<dbReference type="Pfam" id="PF08005">
    <property type="entry name" value="PHR"/>
    <property type="match status" value="1"/>
</dbReference>
<proteinExistence type="predicted"/>
<evidence type="ECO:0000313" key="7">
    <source>
        <dbReference type="EMBL" id="OQV26257.1"/>
    </source>
</evidence>
<feature type="region of interest" description="Disordered" evidence="5">
    <location>
        <begin position="1"/>
        <end position="23"/>
    </location>
</feature>
<evidence type="ECO:0000256" key="2">
    <source>
        <dbReference type="ARBA" id="ARBA00004906"/>
    </source>
</evidence>
<sequence>MSAFQGKKVANVRTSGDAPTPAVPPVAASAVLPSAPTYHNANSTNNNPVPVTSADVLEGAVNNHSGRSSFSTTSADVGQGLADLTALSLLGSRTGPNGSSGGIWCWQNDKKNVYERLDFLFRNDVLSDVTFILGKGAVEERIPAHKFVLAMGSAVFDAMFNGPLATKDREVPVPDIEPAAFATLLKFLYTDDIGDISHFSVMACLYAAKKYAVPALQTACVDFLKRNLRADNAFMLVSQARLFDEADLANLCMETIDQHTSEAIVAEGFLDIDYESLCSVLERDSLHIREIKLFAAVDKWAEHEAVRQGKTPDAIRKREILGNALELIRFPVMNIEEFAVGPAQSGLLTDKEVKELFLYFTLNPKPETRFLAIPRNCLVGKEYTVNRFQQTDNRWGYSGTADRIRFTVDRQIFVIGLGLYGSVHGPAEYTVMMEVILSSNQRILVKHETTFASDGSESIFRVMFKKPVEIQPGIHYTVSACLKGPDSFYGTRGVRKVVKVVNPQSSAVFNFIYSPGNNNGTSVEDGQIPEIIFHTH</sequence>
<dbReference type="Proteomes" id="UP000192578">
    <property type="component" value="Unassembled WGS sequence"/>
</dbReference>
<dbReference type="AlphaFoldDB" id="A0A1W0XFL4"/>
<name>A0A1W0XFL4_HYPEX</name>
<dbReference type="FunFam" id="1.25.40.420:FF:000008">
    <property type="entry name" value="BTB/POZ domain-containing protein POB1"/>
    <property type="match status" value="1"/>
</dbReference>
<keyword evidence="4" id="KW-0833">Ubl conjugation pathway</keyword>
<dbReference type="EMBL" id="MTYJ01000001">
    <property type="protein sequence ID" value="OQV26257.1"/>
    <property type="molecule type" value="Genomic_DNA"/>
</dbReference>
<dbReference type="Pfam" id="PF00651">
    <property type="entry name" value="BTB"/>
    <property type="match status" value="1"/>
</dbReference>
<dbReference type="PANTHER" id="PTHR45774">
    <property type="entry name" value="BTB/POZ DOMAIN-CONTAINING"/>
    <property type="match status" value="1"/>
</dbReference>
<evidence type="ECO:0000313" key="8">
    <source>
        <dbReference type="Proteomes" id="UP000192578"/>
    </source>
</evidence>
<evidence type="ECO:0000256" key="5">
    <source>
        <dbReference type="SAM" id="MobiDB-lite"/>
    </source>
</evidence>
<dbReference type="SUPFAM" id="SSF54695">
    <property type="entry name" value="POZ domain"/>
    <property type="match status" value="1"/>
</dbReference>
<feature type="domain" description="BTB" evidence="6">
    <location>
        <begin position="127"/>
        <end position="193"/>
    </location>
</feature>
<dbReference type="Gene3D" id="1.25.40.420">
    <property type="match status" value="1"/>
</dbReference>
<evidence type="ECO:0000256" key="3">
    <source>
        <dbReference type="ARBA" id="ARBA00022490"/>
    </source>
</evidence>
<dbReference type="InterPro" id="IPR038648">
    <property type="entry name" value="PHR_sf"/>
</dbReference>
<reference evidence="8" key="1">
    <citation type="submission" date="2017-01" db="EMBL/GenBank/DDBJ databases">
        <title>Comparative genomics of anhydrobiosis in the tardigrade Hypsibius dujardini.</title>
        <authorList>
            <person name="Yoshida Y."/>
            <person name="Koutsovoulos G."/>
            <person name="Laetsch D."/>
            <person name="Stevens L."/>
            <person name="Kumar S."/>
            <person name="Horikawa D."/>
            <person name="Ishino K."/>
            <person name="Komine S."/>
            <person name="Tomita M."/>
            <person name="Blaxter M."/>
            <person name="Arakawa K."/>
        </authorList>
    </citation>
    <scope>NUCLEOTIDE SEQUENCE [LARGE SCALE GENOMIC DNA]</scope>
    <source>
        <strain evidence="8">Z151</strain>
    </source>
</reference>
<dbReference type="Gene3D" id="3.30.710.10">
    <property type="entry name" value="Potassium Channel Kv1.1, Chain A"/>
    <property type="match status" value="1"/>
</dbReference>
<gene>
    <name evidence="7" type="ORF">BV898_00375</name>
</gene>
<dbReference type="SMART" id="SM00225">
    <property type="entry name" value="BTB"/>
    <property type="match status" value="1"/>
</dbReference>
<comment type="subcellular location">
    <subcellularLocation>
        <location evidence="1">Cytoplasm</location>
    </subcellularLocation>
</comment>
<dbReference type="PANTHER" id="PTHR45774:SF3">
    <property type="entry name" value="BTB (POZ) DOMAIN-CONTAINING 2B-RELATED"/>
    <property type="match status" value="1"/>
</dbReference>
<comment type="caution">
    <text evidence="7">The sequence shown here is derived from an EMBL/GenBank/DDBJ whole genome shotgun (WGS) entry which is preliminary data.</text>
</comment>
<evidence type="ECO:0000256" key="1">
    <source>
        <dbReference type="ARBA" id="ARBA00004496"/>
    </source>
</evidence>